<protein>
    <recommendedName>
        <fullName evidence="3">IrrE N-terminal-like domain-containing protein</fullName>
    </recommendedName>
</protein>
<evidence type="ECO:0008006" key="3">
    <source>
        <dbReference type="Google" id="ProtNLM"/>
    </source>
</evidence>
<keyword evidence="2" id="KW-1185">Reference proteome</keyword>
<gene>
    <name evidence="1" type="ORF">ACFQAU_05870</name>
</gene>
<dbReference type="EMBL" id="JBHSWA010000001">
    <property type="protein sequence ID" value="MFC6641345.1"/>
    <property type="molecule type" value="Genomic_DNA"/>
</dbReference>
<comment type="caution">
    <text evidence="1">The sequence shown here is derived from an EMBL/GenBank/DDBJ whole genome shotgun (WGS) entry which is preliminary data.</text>
</comment>
<proteinExistence type="predicted"/>
<evidence type="ECO:0000313" key="2">
    <source>
        <dbReference type="Proteomes" id="UP001596403"/>
    </source>
</evidence>
<accession>A0ABW1YZ12</accession>
<reference evidence="2" key="1">
    <citation type="journal article" date="2019" name="Int. J. Syst. Evol. Microbiol.">
        <title>The Global Catalogue of Microorganisms (GCM) 10K type strain sequencing project: providing services to taxonomists for standard genome sequencing and annotation.</title>
        <authorList>
            <consortium name="The Broad Institute Genomics Platform"/>
            <consortium name="The Broad Institute Genome Sequencing Center for Infectious Disease"/>
            <person name="Wu L."/>
            <person name="Ma J."/>
        </authorList>
    </citation>
    <scope>NUCLEOTIDE SEQUENCE [LARGE SCALE GENOMIC DNA]</scope>
    <source>
        <strain evidence="2">NBRC 111368</strain>
    </source>
</reference>
<sequence length="88" mass="10106">MHVYLRLLKPEIAVETTKVKKNIPENIPFSRLVAFLRSHVVVLTRVLAHALSHLIFNSRSNDDQPRADLNPEAAKCFADTHSDAQRFW</sequence>
<dbReference type="RefSeq" id="WP_386281133.1">
    <property type="nucleotide sequence ID" value="NZ_JBHSWA010000001.1"/>
</dbReference>
<dbReference type="Proteomes" id="UP001596403">
    <property type="component" value="Unassembled WGS sequence"/>
</dbReference>
<organism evidence="1 2">
    <name type="scientific">Sulfitobacter profundi</name>
    <dbReference type="NCBI Taxonomy" id="2679961"/>
    <lineage>
        <taxon>Bacteria</taxon>
        <taxon>Pseudomonadati</taxon>
        <taxon>Pseudomonadota</taxon>
        <taxon>Alphaproteobacteria</taxon>
        <taxon>Rhodobacterales</taxon>
        <taxon>Roseobacteraceae</taxon>
        <taxon>Sulfitobacter</taxon>
    </lineage>
</organism>
<evidence type="ECO:0000313" key="1">
    <source>
        <dbReference type="EMBL" id="MFC6641345.1"/>
    </source>
</evidence>
<name>A0ABW1YZ12_9RHOB</name>